<dbReference type="SUPFAM" id="SSF53067">
    <property type="entry name" value="Actin-like ATPase domain"/>
    <property type="match status" value="2"/>
</dbReference>
<organism evidence="4">
    <name type="scientific">viral metagenome</name>
    <dbReference type="NCBI Taxonomy" id="1070528"/>
    <lineage>
        <taxon>unclassified sequences</taxon>
        <taxon>metagenomes</taxon>
        <taxon>organismal metagenomes</taxon>
    </lineage>
</organism>
<accession>A0A6C0LQH2</accession>
<dbReference type="EMBL" id="MN740556">
    <property type="protein sequence ID" value="QHU33136.1"/>
    <property type="molecule type" value="Genomic_DNA"/>
</dbReference>
<dbReference type="Gene3D" id="3.30.420.40">
    <property type="match status" value="2"/>
</dbReference>
<dbReference type="FunFam" id="2.60.34.10:FF:000002">
    <property type="entry name" value="Heat shock 70 kDa"/>
    <property type="match status" value="1"/>
</dbReference>
<dbReference type="InterPro" id="IPR029048">
    <property type="entry name" value="HSP70_C_sf"/>
</dbReference>
<dbReference type="InterPro" id="IPR029047">
    <property type="entry name" value="HSP70_peptide-bd_sf"/>
</dbReference>
<protein>
    <recommendedName>
        <fullName evidence="5">Heat shock protein 70</fullName>
    </recommendedName>
</protein>
<dbReference type="PANTHER" id="PTHR19375">
    <property type="entry name" value="HEAT SHOCK PROTEIN 70KDA"/>
    <property type="match status" value="1"/>
</dbReference>
<dbReference type="GO" id="GO:0005524">
    <property type="term" value="F:ATP binding"/>
    <property type="evidence" value="ECO:0007669"/>
    <property type="project" value="UniProtKB-KW"/>
</dbReference>
<dbReference type="Gene3D" id="2.60.34.10">
    <property type="entry name" value="Substrate Binding Domain Of DNAk, Chain A, domain 1"/>
    <property type="match status" value="1"/>
</dbReference>
<keyword evidence="1" id="KW-0547">Nucleotide-binding</keyword>
<evidence type="ECO:0000313" key="4">
    <source>
        <dbReference type="EMBL" id="QHU33136.1"/>
    </source>
</evidence>
<evidence type="ECO:0000256" key="1">
    <source>
        <dbReference type="ARBA" id="ARBA00022741"/>
    </source>
</evidence>
<name>A0A6C0LQH2_9ZZZZ</name>
<dbReference type="NCBIfam" id="NF001413">
    <property type="entry name" value="PRK00290.1"/>
    <property type="match status" value="1"/>
</dbReference>
<dbReference type="PRINTS" id="PR00301">
    <property type="entry name" value="HEATSHOCK70"/>
</dbReference>
<dbReference type="InterPro" id="IPR043129">
    <property type="entry name" value="ATPase_NBD"/>
</dbReference>
<evidence type="ECO:0008006" key="5">
    <source>
        <dbReference type="Google" id="ProtNLM"/>
    </source>
</evidence>
<dbReference type="FunFam" id="3.90.640.10:FF:000002">
    <property type="entry name" value="Heat shock 70 kDa"/>
    <property type="match status" value="1"/>
</dbReference>
<dbReference type="PROSITE" id="PS00297">
    <property type="entry name" value="HSP70_1"/>
    <property type="match status" value="1"/>
</dbReference>
<evidence type="ECO:0000256" key="3">
    <source>
        <dbReference type="SAM" id="MobiDB-lite"/>
    </source>
</evidence>
<dbReference type="GO" id="GO:0140662">
    <property type="term" value="F:ATP-dependent protein folding chaperone"/>
    <property type="evidence" value="ECO:0007669"/>
    <property type="project" value="InterPro"/>
</dbReference>
<evidence type="ECO:0000256" key="2">
    <source>
        <dbReference type="ARBA" id="ARBA00022840"/>
    </source>
</evidence>
<feature type="region of interest" description="Disordered" evidence="3">
    <location>
        <begin position="613"/>
        <end position="633"/>
    </location>
</feature>
<dbReference type="SUPFAM" id="SSF100934">
    <property type="entry name" value="Heat shock protein 70kD (HSP70), C-terminal subdomain"/>
    <property type="match status" value="1"/>
</dbReference>
<dbReference type="AlphaFoldDB" id="A0A6C0LQH2"/>
<reference evidence="4" key="1">
    <citation type="journal article" date="2020" name="Nature">
        <title>Giant virus diversity and host interactions through global metagenomics.</title>
        <authorList>
            <person name="Schulz F."/>
            <person name="Roux S."/>
            <person name="Paez-Espino D."/>
            <person name="Jungbluth S."/>
            <person name="Walsh D.A."/>
            <person name="Denef V.J."/>
            <person name="McMahon K.D."/>
            <person name="Konstantinidis K.T."/>
            <person name="Eloe-Fadrosh E.A."/>
            <person name="Kyrpides N.C."/>
            <person name="Woyke T."/>
        </authorList>
    </citation>
    <scope>NUCLEOTIDE SEQUENCE</scope>
    <source>
        <strain evidence="4">GVMAG-S-1014582-52</strain>
    </source>
</reference>
<dbReference type="FunFam" id="3.30.420.40:FF:000026">
    <property type="entry name" value="Heat shock protein 70"/>
    <property type="match status" value="1"/>
</dbReference>
<dbReference type="FunFam" id="3.30.30.30:FF:000001">
    <property type="entry name" value="heat shock 70 kDa protein-like"/>
    <property type="match status" value="1"/>
</dbReference>
<dbReference type="Gene3D" id="1.20.1270.10">
    <property type="match status" value="1"/>
</dbReference>
<proteinExistence type="predicted"/>
<dbReference type="PROSITE" id="PS00329">
    <property type="entry name" value="HSP70_2"/>
    <property type="match status" value="1"/>
</dbReference>
<dbReference type="PROSITE" id="PS01036">
    <property type="entry name" value="HSP70_3"/>
    <property type="match status" value="1"/>
</dbReference>
<dbReference type="Gene3D" id="3.30.30.30">
    <property type="match status" value="1"/>
</dbReference>
<feature type="compositionally biased region" description="Polar residues" evidence="3">
    <location>
        <begin position="620"/>
        <end position="633"/>
    </location>
</feature>
<dbReference type="InterPro" id="IPR018181">
    <property type="entry name" value="Heat_shock_70_CS"/>
</dbReference>
<dbReference type="SUPFAM" id="SSF100920">
    <property type="entry name" value="Heat shock protein 70kD (HSP70), peptide-binding domain"/>
    <property type="match status" value="1"/>
</dbReference>
<dbReference type="InterPro" id="IPR013126">
    <property type="entry name" value="Hsp_70_fam"/>
</dbReference>
<keyword evidence="2" id="KW-0067">ATP-binding</keyword>
<sequence length="633" mass="70105">MSQRVAIGIDLGTTYSCVGFFKNDKVEIIANDQGNRITPSYVAFTTDDHLIGDAAKNQVALNPINTIFDAKRLIGRNFNDNVVQDDMKQWPFKVINKEAKPHFQVEYKGELKTYSPEEISSMILSHLKQAANTYLGTTVTDAVITVPAYFNDSQRQATKDAGIIAGLNVLRIINEPTAAALAYGLDKTSDEDMNVLIFDFGGGTHDVTLLTLNEGLFQVRATSGNSHLGGEDLDNRLVNWCIDDFKRKHKTDLSKSPKSVRRLRTACERAKRVLSSATQTNIDLDSLFDGIDYNAVISRAKFEELCSDLLRSTLEPVEKVLFDAKMDKTQINEIVLVGGSTRIPKIKQLLSELFGGKKLNESVNPDEAVAYGAAIQAAIMTGTGGEKTENLVLLDVIALSLGIETAGGIMTNIIDRNTSIPVKKSKTFSTYADNQSGVNIQVFEGERKFTTDNNKLGTFSLDGIPPAPRGIPQIEVTFELDANGILNVVACDKTTNKSKNITITNNKGRFSEAEINRLIEEAKKFEEEDRKKKDIIDARNILENLAHTIRQSIQEPNVSKELDDETKSKVESACADSIAYLDENNSRTKEEYEKKRKELEDLWNPIAIKLYSKSPEVKTTESQGTNPTVEEVD</sequence>
<dbReference type="Gene3D" id="3.90.640.10">
    <property type="entry name" value="Actin, Chain A, domain 4"/>
    <property type="match status" value="1"/>
</dbReference>
<dbReference type="Pfam" id="PF00012">
    <property type="entry name" value="HSP70"/>
    <property type="match status" value="1"/>
</dbReference>